<evidence type="ECO:0000313" key="2">
    <source>
        <dbReference type="EMBL" id="ALG13256.1"/>
    </source>
</evidence>
<dbReference type="STRING" id="860235.AOZ06_46070"/>
<dbReference type="Proteomes" id="UP000063699">
    <property type="component" value="Chromosome"/>
</dbReference>
<accession>A0A0N9I5B5</accession>
<protein>
    <submittedName>
        <fullName evidence="2">Uncharacterized protein</fullName>
    </submittedName>
</protein>
<dbReference type="AlphaFoldDB" id="A0A0N9I5B5"/>
<sequence length="80" mass="9629">MTEEEEFPIDEQALLARLTEQTPEFWNSMTEEERAFELSMRVNAQRIYLRNQKYPPPRQPWHNNKATGLDENYKPFPVDD</sequence>
<feature type="region of interest" description="Disordered" evidence="1">
    <location>
        <begin position="53"/>
        <end position="80"/>
    </location>
</feature>
<gene>
    <name evidence="2" type="ORF">AOZ06_46070</name>
</gene>
<evidence type="ECO:0000256" key="1">
    <source>
        <dbReference type="SAM" id="MobiDB-lite"/>
    </source>
</evidence>
<evidence type="ECO:0000313" key="3">
    <source>
        <dbReference type="Proteomes" id="UP000063699"/>
    </source>
</evidence>
<proteinExistence type="predicted"/>
<dbReference type="EMBL" id="CP012752">
    <property type="protein sequence ID" value="ALG13256.1"/>
    <property type="molecule type" value="Genomic_DNA"/>
</dbReference>
<dbReference type="RefSeq" id="WP_054295145.1">
    <property type="nucleotide sequence ID" value="NZ_CP012752.1"/>
</dbReference>
<name>A0A0N9I5B5_9PSEU</name>
<dbReference type="KEGG" id="kphy:AOZ06_46070"/>
<organism evidence="2 3">
    <name type="scientific">Kibdelosporangium phytohabitans</name>
    <dbReference type="NCBI Taxonomy" id="860235"/>
    <lineage>
        <taxon>Bacteria</taxon>
        <taxon>Bacillati</taxon>
        <taxon>Actinomycetota</taxon>
        <taxon>Actinomycetes</taxon>
        <taxon>Pseudonocardiales</taxon>
        <taxon>Pseudonocardiaceae</taxon>
        <taxon>Kibdelosporangium</taxon>
    </lineage>
</organism>
<reference evidence="2 3" key="1">
    <citation type="submission" date="2015-07" db="EMBL/GenBank/DDBJ databases">
        <title>Genome sequencing of Kibdelosporangium phytohabitans.</title>
        <authorList>
            <person name="Qin S."/>
            <person name="Xing K."/>
        </authorList>
    </citation>
    <scope>NUCLEOTIDE SEQUENCE [LARGE SCALE GENOMIC DNA]</scope>
    <source>
        <strain evidence="2 3">KLBMP1111</strain>
    </source>
</reference>
<keyword evidence="3" id="KW-1185">Reference proteome</keyword>